<feature type="region of interest" description="Disordered" evidence="2">
    <location>
        <begin position="605"/>
        <end position="628"/>
    </location>
</feature>
<organism evidence="3 4">
    <name type="scientific">Ridgeia piscesae</name>
    <name type="common">Tubeworm</name>
    <dbReference type="NCBI Taxonomy" id="27915"/>
    <lineage>
        <taxon>Eukaryota</taxon>
        <taxon>Metazoa</taxon>
        <taxon>Spiralia</taxon>
        <taxon>Lophotrochozoa</taxon>
        <taxon>Annelida</taxon>
        <taxon>Polychaeta</taxon>
        <taxon>Sedentaria</taxon>
        <taxon>Canalipalpata</taxon>
        <taxon>Sabellida</taxon>
        <taxon>Siboglinidae</taxon>
        <taxon>Ridgeia</taxon>
    </lineage>
</organism>
<dbReference type="GO" id="GO:0005814">
    <property type="term" value="C:centriole"/>
    <property type="evidence" value="ECO:0007669"/>
    <property type="project" value="TreeGrafter"/>
</dbReference>
<evidence type="ECO:0000256" key="1">
    <source>
        <dbReference type="SAM" id="Coils"/>
    </source>
</evidence>
<dbReference type="PANTHER" id="PTHR35970:SF1">
    <property type="entry name" value="SODIUM CHANNEL AND CLATHRIN LINKER 1"/>
    <property type="match status" value="1"/>
</dbReference>
<dbReference type="InterPro" id="IPR031887">
    <property type="entry name" value="SDCCAG8"/>
</dbReference>
<reference evidence="3" key="1">
    <citation type="journal article" date="2023" name="Mol. Biol. Evol.">
        <title>Third-Generation Sequencing Reveals the Adaptive Role of the Epigenome in Three Deep-Sea Polychaetes.</title>
        <authorList>
            <person name="Perez M."/>
            <person name="Aroh O."/>
            <person name="Sun Y."/>
            <person name="Lan Y."/>
            <person name="Juniper S.K."/>
            <person name="Young C.R."/>
            <person name="Angers B."/>
            <person name="Qian P.Y."/>
        </authorList>
    </citation>
    <scope>NUCLEOTIDE SEQUENCE</scope>
    <source>
        <strain evidence="3">R07B-5</strain>
    </source>
</reference>
<dbReference type="GO" id="GO:0060271">
    <property type="term" value="P:cilium assembly"/>
    <property type="evidence" value="ECO:0007669"/>
    <property type="project" value="TreeGrafter"/>
</dbReference>
<dbReference type="InterPro" id="IPR038911">
    <property type="entry name" value="SCLT1"/>
</dbReference>
<dbReference type="GO" id="GO:0005813">
    <property type="term" value="C:centrosome"/>
    <property type="evidence" value="ECO:0007669"/>
    <property type="project" value="InterPro"/>
</dbReference>
<evidence type="ECO:0000313" key="4">
    <source>
        <dbReference type="Proteomes" id="UP001209878"/>
    </source>
</evidence>
<feature type="region of interest" description="Disordered" evidence="2">
    <location>
        <begin position="552"/>
        <end position="593"/>
    </location>
</feature>
<dbReference type="EMBL" id="JAODUO010000532">
    <property type="protein sequence ID" value="KAK2178692.1"/>
    <property type="molecule type" value="Genomic_DNA"/>
</dbReference>
<dbReference type="GO" id="GO:0045162">
    <property type="term" value="P:clustering of voltage-gated sodium channels"/>
    <property type="evidence" value="ECO:0007669"/>
    <property type="project" value="InterPro"/>
</dbReference>
<proteinExistence type="predicted"/>
<dbReference type="PANTHER" id="PTHR35970">
    <property type="entry name" value="SODIUM CHANNEL AND CLATHRIN LINKER 1"/>
    <property type="match status" value="1"/>
</dbReference>
<feature type="coiled-coil region" evidence="1">
    <location>
        <begin position="138"/>
        <end position="249"/>
    </location>
</feature>
<name>A0AAD9KW58_RIDPI</name>
<keyword evidence="1" id="KW-0175">Coiled coil</keyword>
<dbReference type="Proteomes" id="UP001209878">
    <property type="component" value="Unassembled WGS sequence"/>
</dbReference>
<evidence type="ECO:0000313" key="3">
    <source>
        <dbReference type="EMBL" id="KAK2178692.1"/>
    </source>
</evidence>
<feature type="coiled-coil region" evidence="1">
    <location>
        <begin position="358"/>
        <end position="456"/>
    </location>
</feature>
<dbReference type="GO" id="GO:0007098">
    <property type="term" value="P:centrosome cycle"/>
    <property type="evidence" value="ECO:0007669"/>
    <property type="project" value="InterPro"/>
</dbReference>
<protein>
    <submittedName>
        <fullName evidence="3">Uncharacterized protein</fullName>
    </submittedName>
</protein>
<feature type="coiled-coil region" evidence="1">
    <location>
        <begin position="284"/>
        <end position="332"/>
    </location>
</feature>
<dbReference type="Pfam" id="PF15964">
    <property type="entry name" value="CCCAP"/>
    <property type="match status" value="1"/>
</dbReference>
<gene>
    <name evidence="3" type="ORF">NP493_533g00031</name>
</gene>
<sequence>MQAQVASAQALSDFAPFVYSHHSVGGGSELTQHQALHPQFNLSPGLGRALNPRIPGLDLTPFGQPTLLSMHHSMADRMTSGQRDVVVPNSTLTNELRTSIQQQLDECDIDQLPAETAMVDSVIVSNLEHQLRNALRIKHQYDSTVTQLNAEIGQLQEELCKSQGACNAANIQVQELRTALDNVRDQLFKQEQARQAVSGSKERSDTQLTQLQKELAFNESRVDKMTTDLSRVKTERDALDKRLKKVQADWSVTSRLEVARMKTTIQRLIVQAAARTRSEVDLVRKQCNENLSRLMEELENLEMINGERQAQIDRAMREKRAVEAELEKLYQEGLVQGNLDMSSKEDLVRRACNAERSRDEAITKLDSMRNEMDRLKNTAREQKEALKIELNTLHDRLNHMTQEFELGAEERVNLVEQIDQLKRNEILLKQERDNASRKLTKQLAVMQTEMMQQTREFEVKHQTVEDSHRLTMVDLRDMLSSQQRMCAKWKEECQLVTRKFEAQVSDLRSELADQKRRNDELAEQLLIEYNRNIKRMESRIRDAEQRAANAMVQSTAHNRNERSLVEQRREMKRQLERSLRESSINIRENKEPSDALMMSDLMAQPLTPPQPTTSNGMHMSNGEVDMTR</sequence>
<comment type="caution">
    <text evidence="3">The sequence shown here is derived from an EMBL/GenBank/DDBJ whole genome shotgun (WGS) entry which is preliminary data.</text>
</comment>
<dbReference type="AlphaFoldDB" id="A0AAD9KW58"/>
<keyword evidence="4" id="KW-1185">Reference proteome</keyword>
<feature type="compositionally biased region" description="Basic and acidic residues" evidence="2">
    <location>
        <begin position="558"/>
        <end position="580"/>
    </location>
</feature>
<accession>A0AAD9KW58</accession>
<evidence type="ECO:0000256" key="2">
    <source>
        <dbReference type="SAM" id="MobiDB-lite"/>
    </source>
</evidence>